<evidence type="ECO:0000256" key="2">
    <source>
        <dbReference type="SAM" id="Phobius"/>
    </source>
</evidence>
<dbReference type="Proteomes" id="UP001295684">
    <property type="component" value="Unassembled WGS sequence"/>
</dbReference>
<keyword evidence="2" id="KW-1133">Transmembrane helix</keyword>
<dbReference type="EMBL" id="CAMPGE010025470">
    <property type="protein sequence ID" value="CAI2383222.1"/>
    <property type="molecule type" value="Genomic_DNA"/>
</dbReference>
<keyword evidence="2" id="KW-0472">Membrane</keyword>
<reference evidence="3" key="1">
    <citation type="submission" date="2023-07" db="EMBL/GenBank/DDBJ databases">
        <authorList>
            <consortium name="AG Swart"/>
            <person name="Singh M."/>
            <person name="Singh A."/>
            <person name="Seah K."/>
            <person name="Emmerich C."/>
        </authorList>
    </citation>
    <scope>NUCLEOTIDE SEQUENCE</scope>
    <source>
        <strain evidence="3">DP1</strain>
    </source>
</reference>
<dbReference type="AlphaFoldDB" id="A0AAD1Y5D9"/>
<gene>
    <name evidence="3" type="ORF">ECRASSUSDP1_LOCUS24717</name>
</gene>
<proteinExistence type="predicted"/>
<feature type="compositionally biased region" description="Basic and acidic residues" evidence="1">
    <location>
        <begin position="29"/>
        <end position="38"/>
    </location>
</feature>
<feature type="transmembrane region" description="Helical" evidence="2">
    <location>
        <begin position="75"/>
        <end position="93"/>
    </location>
</feature>
<keyword evidence="4" id="KW-1185">Reference proteome</keyword>
<sequence>MRLWSLSQRNFSSSKSHHKRPPKHNPYARARDREEPPQMKRKRGLKRLRFELRRTVTQIKSQLIPSLAPYKSFSFIGRTIILGLLALYMFRYLQRSQSLIREFKVEDTGRPNFSHTLGLEKKVDDILKKNRGD</sequence>
<evidence type="ECO:0000256" key="1">
    <source>
        <dbReference type="SAM" id="MobiDB-lite"/>
    </source>
</evidence>
<feature type="region of interest" description="Disordered" evidence="1">
    <location>
        <begin position="1"/>
        <end position="44"/>
    </location>
</feature>
<protein>
    <submittedName>
        <fullName evidence="3">Uncharacterized protein</fullName>
    </submittedName>
</protein>
<accession>A0AAD1Y5D9</accession>
<evidence type="ECO:0000313" key="4">
    <source>
        <dbReference type="Proteomes" id="UP001295684"/>
    </source>
</evidence>
<organism evidence="3 4">
    <name type="scientific">Euplotes crassus</name>
    <dbReference type="NCBI Taxonomy" id="5936"/>
    <lineage>
        <taxon>Eukaryota</taxon>
        <taxon>Sar</taxon>
        <taxon>Alveolata</taxon>
        <taxon>Ciliophora</taxon>
        <taxon>Intramacronucleata</taxon>
        <taxon>Spirotrichea</taxon>
        <taxon>Hypotrichia</taxon>
        <taxon>Euplotida</taxon>
        <taxon>Euplotidae</taxon>
        <taxon>Moneuplotes</taxon>
    </lineage>
</organism>
<keyword evidence="2" id="KW-0812">Transmembrane</keyword>
<evidence type="ECO:0000313" key="3">
    <source>
        <dbReference type="EMBL" id="CAI2383222.1"/>
    </source>
</evidence>
<comment type="caution">
    <text evidence="3">The sequence shown here is derived from an EMBL/GenBank/DDBJ whole genome shotgun (WGS) entry which is preliminary data.</text>
</comment>
<feature type="compositionally biased region" description="Polar residues" evidence="1">
    <location>
        <begin position="1"/>
        <end position="11"/>
    </location>
</feature>
<name>A0AAD1Y5D9_EUPCR</name>